<reference evidence="1 2" key="1">
    <citation type="submission" date="2018-09" db="EMBL/GenBank/DDBJ databases">
        <title>Phylogenetic diversity of Pectobacterium and Dickeya strains causing blackleg disease of potato in Morocco.</title>
        <authorList>
            <person name="Oulghazi S."/>
            <person name="Moumni M."/>
            <person name="Faure D."/>
        </authorList>
    </citation>
    <scope>NUCLEOTIDE SEQUENCE [LARGE SCALE GENOMIC DNA]</scope>
    <source>
        <strain evidence="1 2">S1.15.11.2D</strain>
    </source>
</reference>
<dbReference type="Proteomes" id="UP000283655">
    <property type="component" value="Unassembled WGS sequence"/>
</dbReference>
<accession>A0A419AU21</accession>
<gene>
    <name evidence="1" type="ORF">D5071_14685</name>
</gene>
<proteinExistence type="predicted"/>
<sequence>MGNDTSVGVGVGVAGDGIIGVAIGGIAIGGAAGGVGGAAGGVGGAAGGVGGVVSDAKSVASNAESVASNAEGVASDAEGVASNAEDVASDAEGVASNAESVVSNAKSVASGSAIGDINTNKIIERIETQPRGANPYRLNPEGNEIPQIWPEEGGIEFEFEVDAGRMETVTDSTTVLSTYGLTSCSALIVLSDWNGNFYGDRTLVHLLGSSITCGLKYEVDASGLISDLRNKIVGGGKVIWVGGCDSESDMSLAMAIAQSNNFGERPLYELINTLGISLEISGSSQVHVYPDGTFELGEIGDGRGVFTKKEIDNILAQIAQMDG</sequence>
<dbReference type="Gene3D" id="1.10.287.950">
    <property type="entry name" value="Methyl-accepting chemotaxis protein"/>
    <property type="match status" value="1"/>
</dbReference>
<dbReference type="AlphaFoldDB" id="A0A419AU21"/>
<evidence type="ECO:0000313" key="1">
    <source>
        <dbReference type="EMBL" id="RJL50083.1"/>
    </source>
</evidence>
<evidence type="ECO:0000313" key="2">
    <source>
        <dbReference type="Proteomes" id="UP000283655"/>
    </source>
</evidence>
<organism evidence="1 2">
    <name type="scientific">Pectobacterium carotovorum</name>
    <name type="common">Erwinia carotovora</name>
    <dbReference type="NCBI Taxonomy" id="554"/>
    <lineage>
        <taxon>Bacteria</taxon>
        <taxon>Pseudomonadati</taxon>
        <taxon>Pseudomonadota</taxon>
        <taxon>Gammaproteobacteria</taxon>
        <taxon>Enterobacterales</taxon>
        <taxon>Pectobacteriaceae</taxon>
        <taxon>Pectobacterium</taxon>
    </lineage>
</organism>
<dbReference type="EMBL" id="QZDH01000035">
    <property type="protein sequence ID" value="RJL50083.1"/>
    <property type="molecule type" value="Genomic_DNA"/>
</dbReference>
<protein>
    <submittedName>
        <fullName evidence="1">Uncharacterized protein</fullName>
    </submittedName>
</protein>
<name>A0A419AU21_PECCA</name>
<comment type="caution">
    <text evidence="1">The sequence shown here is derived from an EMBL/GenBank/DDBJ whole genome shotgun (WGS) entry which is preliminary data.</text>
</comment>